<dbReference type="VEuPathDB" id="FungiDB:SPRG_05231"/>
<dbReference type="OMA" id="ADAKMEH"/>
<keyword evidence="4" id="KW-1185">Reference proteome</keyword>
<feature type="region of interest" description="Disordered" evidence="2">
    <location>
        <begin position="64"/>
        <end position="93"/>
    </location>
</feature>
<proteinExistence type="predicted"/>
<sequence>METRRKSFEPTSIAQYYESVSDCLSFNAAAERQRNYDRKRRALVQTIGYEAVLNRAKRTQLSYTSYASPSTSSATQPSSMSTLKPAPSPGIKMPQTYNMDAKQLAAKYNKPNVPATLKPMLPSESTTDAKLPFAIGTEVVIKVAVDKLAAYGLSQLTGKKGKIISAPTAKGQFLYGVMFDNNTLQHVPVEALALASQAGQMQLPAASQLKIEHSFHMHRLMQDQFKEIQALQKQHAEYRQANNTAAMAEQEDELRQKEIS</sequence>
<dbReference type="OrthoDB" id="71601at2759"/>
<evidence type="ECO:0000256" key="2">
    <source>
        <dbReference type="SAM" id="MobiDB-lite"/>
    </source>
</evidence>
<protein>
    <submittedName>
        <fullName evidence="3">Uncharacterized protein</fullName>
    </submittedName>
</protein>
<dbReference type="KEGG" id="spar:SPRG_05231"/>
<reference evidence="3 4" key="1">
    <citation type="journal article" date="2013" name="PLoS Genet.">
        <title>Distinctive expansion of potential virulence genes in the genome of the oomycete fish pathogen Saprolegnia parasitica.</title>
        <authorList>
            <person name="Jiang R.H."/>
            <person name="de Bruijn I."/>
            <person name="Haas B.J."/>
            <person name="Belmonte R."/>
            <person name="Lobach L."/>
            <person name="Christie J."/>
            <person name="van den Ackerveken G."/>
            <person name="Bottin A."/>
            <person name="Bulone V."/>
            <person name="Diaz-Moreno S.M."/>
            <person name="Dumas B."/>
            <person name="Fan L."/>
            <person name="Gaulin E."/>
            <person name="Govers F."/>
            <person name="Grenville-Briggs L.J."/>
            <person name="Horner N.R."/>
            <person name="Levin J.Z."/>
            <person name="Mammella M."/>
            <person name="Meijer H.J."/>
            <person name="Morris P."/>
            <person name="Nusbaum C."/>
            <person name="Oome S."/>
            <person name="Phillips A.J."/>
            <person name="van Rooyen D."/>
            <person name="Rzeszutek E."/>
            <person name="Saraiva M."/>
            <person name="Secombes C.J."/>
            <person name="Seidl M.F."/>
            <person name="Snel B."/>
            <person name="Stassen J.H."/>
            <person name="Sykes S."/>
            <person name="Tripathy S."/>
            <person name="van den Berg H."/>
            <person name="Vega-Arreguin J.C."/>
            <person name="Wawra S."/>
            <person name="Young S.K."/>
            <person name="Zeng Q."/>
            <person name="Dieguez-Uribeondo J."/>
            <person name="Russ C."/>
            <person name="Tyler B.M."/>
            <person name="van West P."/>
        </authorList>
    </citation>
    <scope>NUCLEOTIDE SEQUENCE [LARGE SCALE GENOMIC DNA]</scope>
    <source>
        <strain evidence="3 4">CBS 223.65</strain>
    </source>
</reference>
<name>A0A067CLE8_SAPPC</name>
<evidence type="ECO:0000256" key="1">
    <source>
        <dbReference type="SAM" id="Coils"/>
    </source>
</evidence>
<feature type="compositionally biased region" description="Low complexity" evidence="2">
    <location>
        <begin position="64"/>
        <end position="82"/>
    </location>
</feature>
<dbReference type="GeneID" id="24127633"/>
<feature type="coiled-coil region" evidence="1">
    <location>
        <begin position="221"/>
        <end position="251"/>
    </location>
</feature>
<organism evidence="3 4">
    <name type="scientific">Saprolegnia parasitica (strain CBS 223.65)</name>
    <dbReference type="NCBI Taxonomy" id="695850"/>
    <lineage>
        <taxon>Eukaryota</taxon>
        <taxon>Sar</taxon>
        <taxon>Stramenopiles</taxon>
        <taxon>Oomycota</taxon>
        <taxon>Saprolegniomycetes</taxon>
        <taxon>Saprolegniales</taxon>
        <taxon>Saprolegniaceae</taxon>
        <taxon>Saprolegnia</taxon>
    </lineage>
</organism>
<evidence type="ECO:0000313" key="3">
    <source>
        <dbReference type="EMBL" id="KDO30040.1"/>
    </source>
</evidence>
<evidence type="ECO:0000313" key="4">
    <source>
        <dbReference type="Proteomes" id="UP000030745"/>
    </source>
</evidence>
<dbReference type="Proteomes" id="UP000030745">
    <property type="component" value="Unassembled WGS sequence"/>
</dbReference>
<accession>A0A067CLE8</accession>
<dbReference type="RefSeq" id="XP_012199221.1">
    <property type="nucleotide sequence ID" value="XM_012343831.1"/>
</dbReference>
<gene>
    <name evidence="3" type="ORF">SPRG_05231</name>
</gene>
<dbReference type="AlphaFoldDB" id="A0A067CLE8"/>
<keyword evidence="1" id="KW-0175">Coiled coil</keyword>
<dbReference type="EMBL" id="KK583203">
    <property type="protein sequence ID" value="KDO30040.1"/>
    <property type="molecule type" value="Genomic_DNA"/>
</dbReference>